<dbReference type="SUPFAM" id="SSF52172">
    <property type="entry name" value="CheY-like"/>
    <property type="match status" value="1"/>
</dbReference>
<evidence type="ECO:0000256" key="6">
    <source>
        <dbReference type="PROSITE-ProRule" id="PRU00169"/>
    </source>
</evidence>
<dbReference type="CDD" id="cd17574">
    <property type="entry name" value="REC_OmpR"/>
    <property type="match status" value="1"/>
</dbReference>
<dbReference type="KEGG" id="asui:ASUIS_0110"/>
<dbReference type="GO" id="GO:0032993">
    <property type="term" value="C:protein-DNA complex"/>
    <property type="evidence" value="ECO:0007669"/>
    <property type="project" value="TreeGrafter"/>
</dbReference>
<dbReference type="Pfam" id="PF00486">
    <property type="entry name" value="Trans_reg_C"/>
    <property type="match status" value="1"/>
</dbReference>
<dbReference type="CDD" id="cd00383">
    <property type="entry name" value="trans_reg_C"/>
    <property type="match status" value="1"/>
</dbReference>
<dbReference type="GO" id="GO:0000156">
    <property type="term" value="F:phosphorelay response regulator activity"/>
    <property type="evidence" value="ECO:0007669"/>
    <property type="project" value="TreeGrafter"/>
</dbReference>
<dbReference type="PANTHER" id="PTHR48111">
    <property type="entry name" value="REGULATOR OF RPOS"/>
    <property type="match status" value="1"/>
</dbReference>
<keyword evidence="1 6" id="KW-0597">Phosphoprotein</keyword>
<gene>
    <name evidence="10" type="ORF">ASUIS_0110</name>
</gene>
<evidence type="ECO:0000259" key="9">
    <source>
        <dbReference type="PROSITE" id="PS51755"/>
    </source>
</evidence>
<dbReference type="Pfam" id="PF00072">
    <property type="entry name" value="Response_reg"/>
    <property type="match status" value="1"/>
</dbReference>
<evidence type="ECO:0000256" key="7">
    <source>
        <dbReference type="PROSITE-ProRule" id="PRU01091"/>
    </source>
</evidence>
<evidence type="ECO:0000256" key="2">
    <source>
        <dbReference type="ARBA" id="ARBA00023012"/>
    </source>
</evidence>
<reference evidence="10 11" key="1">
    <citation type="submission" date="2018-08" db="EMBL/GenBank/DDBJ databases">
        <title>Complete genome of the Arcobacter suis type strain LMG 26152.</title>
        <authorList>
            <person name="Miller W.G."/>
            <person name="Yee E."/>
            <person name="Bono J.L."/>
        </authorList>
    </citation>
    <scope>NUCLEOTIDE SEQUENCE [LARGE SCALE GENOMIC DNA]</scope>
    <source>
        <strain evidence="10 11">CECT 7833</strain>
    </source>
</reference>
<feature type="modified residue" description="4-aspartylphosphate" evidence="6">
    <location>
        <position position="51"/>
    </location>
</feature>
<dbReference type="GO" id="GO:0005829">
    <property type="term" value="C:cytosol"/>
    <property type="evidence" value="ECO:0007669"/>
    <property type="project" value="TreeGrafter"/>
</dbReference>
<dbReference type="RefSeq" id="WP_118885211.1">
    <property type="nucleotide sequence ID" value="NZ_CP032100.1"/>
</dbReference>
<keyword evidence="2" id="KW-0902">Two-component regulatory system</keyword>
<proteinExistence type="predicted"/>
<organism evidence="10 11">
    <name type="scientific">Arcobacter suis CECT 7833</name>
    <dbReference type="NCBI Taxonomy" id="663365"/>
    <lineage>
        <taxon>Bacteria</taxon>
        <taxon>Pseudomonadati</taxon>
        <taxon>Campylobacterota</taxon>
        <taxon>Epsilonproteobacteria</taxon>
        <taxon>Campylobacterales</taxon>
        <taxon>Arcobacteraceae</taxon>
        <taxon>Arcobacter</taxon>
    </lineage>
</organism>
<dbReference type="GO" id="GO:0006355">
    <property type="term" value="P:regulation of DNA-templated transcription"/>
    <property type="evidence" value="ECO:0007669"/>
    <property type="project" value="InterPro"/>
</dbReference>
<dbReference type="PANTHER" id="PTHR48111:SF21">
    <property type="entry name" value="DNA-BINDING DUAL MASTER TRANSCRIPTIONAL REGULATOR RPAA"/>
    <property type="match status" value="1"/>
</dbReference>
<evidence type="ECO:0000256" key="4">
    <source>
        <dbReference type="ARBA" id="ARBA00023125"/>
    </source>
</evidence>
<dbReference type="AlphaFoldDB" id="A0AAD0SN75"/>
<evidence type="ECO:0000313" key="11">
    <source>
        <dbReference type="Proteomes" id="UP000263040"/>
    </source>
</evidence>
<evidence type="ECO:0000259" key="8">
    <source>
        <dbReference type="PROSITE" id="PS50110"/>
    </source>
</evidence>
<evidence type="ECO:0000313" key="10">
    <source>
        <dbReference type="EMBL" id="AXX88628.1"/>
    </source>
</evidence>
<dbReference type="GO" id="GO:0000976">
    <property type="term" value="F:transcription cis-regulatory region binding"/>
    <property type="evidence" value="ECO:0007669"/>
    <property type="project" value="TreeGrafter"/>
</dbReference>
<feature type="DNA-binding region" description="OmpR/PhoB-type" evidence="7">
    <location>
        <begin position="124"/>
        <end position="219"/>
    </location>
</feature>
<dbReference type="InterPro" id="IPR039420">
    <property type="entry name" value="WalR-like"/>
</dbReference>
<dbReference type="PROSITE" id="PS50110">
    <property type="entry name" value="RESPONSE_REGULATORY"/>
    <property type="match status" value="1"/>
</dbReference>
<dbReference type="Proteomes" id="UP000263040">
    <property type="component" value="Chromosome"/>
</dbReference>
<dbReference type="SMART" id="SM00448">
    <property type="entry name" value="REC"/>
    <property type="match status" value="1"/>
</dbReference>
<name>A0AAD0SN75_9BACT</name>
<keyword evidence="3" id="KW-0805">Transcription regulation</keyword>
<evidence type="ECO:0000256" key="3">
    <source>
        <dbReference type="ARBA" id="ARBA00023015"/>
    </source>
</evidence>
<dbReference type="PROSITE" id="PS51755">
    <property type="entry name" value="OMPR_PHOB"/>
    <property type="match status" value="1"/>
</dbReference>
<evidence type="ECO:0000256" key="1">
    <source>
        <dbReference type="ARBA" id="ARBA00022553"/>
    </source>
</evidence>
<dbReference type="InterPro" id="IPR036388">
    <property type="entry name" value="WH-like_DNA-bd_sf"/>
</dbReference>
<sequence length="220" mass="25638">MKILLLEDDLMLNEIIEEHLVSQKHEITTVFTGLEAQDLLYSQKFDLLLLDVNVPILNGFELLKELRQKEIYTPAIFLTSLNQVSDIEEGFKSGCDDYIKKPFELKELDIRINNIKRLFNINPNNLIEISKDTFLDVDNLLIIKNDKQIHIAKKECEVLQYLIKNSNKQVSQEELSSNVWSYEDSPSAATIRTYIKNLRKILGDEYIINLRGVGYRFNKQ</sequence>
<dbReference type="Gene3D" id="3.40.50.2300">
    <property type="match status" value="1"/>
</dbReference>
<dbReference type="InterPro" id="IPR001789">
    <property type="entry name" value="Sig_transdc_resp-reg_receiver"/>
</dbReference>
<evidence type="ECO:0000256" key="5">
    <source>
        <dbReference type="ARBA" id="ARBA00023163"/>
    </source>
</evidence>
<feature type="domain" description="OmpR/PhoB-type" evidence="9">
    <location>
        <begin position="124"/>
        <end position="219"/>
    </location>
</feature>
<feature type="domain" description="Response regulatory" evidence="8">
    <location>
        <begin position="2"/>
        <end position="116"/>
    </location>
</feature>
<dbReference type="InterPro" id="IPR001867">
    <property type="entry name" value="OmpR/PhoB-type_DNA-bd"/>
</dbReference>
<keyword evidence="5" id="KW-0804">Transcription</keyword>
<dbReference type="SMART" id="SM00862">
    <property type="entry name" value="Trans_reg_C"/>
    <property type="match status" value="1"/>
</dbReference>
<dbReference type="Gene3D" id="1.10.10.10">
    <property type="entry name" value="Winged helix-like DNA-binding domain superfamily/Winged helix DNA-binding domain"/>
    <property type="match status" value="1"/>
</dbReference>
<keyword evidence="4 7" id="KW-0238">DNA-binding</keyword>
<dbReference type="InterPro" id="IPR011006">
    <property type="entry name" value="CheY-like_superfamily"/>
</dbReference>
<keyword evidence="11" id="KW-1185">Reference proteome</keyword>
<protein>
    <submittedName>
        <fullName evidence="10">Two-component system response regulator, putative CusR</fullName>
    </submittedName>
</protein>
<accession>A0AAD0SN75</accession>
<dbReference type="EMBL" id="CP032100">
    <property type="protein sequence ID" value="AXX88628.1"/>
    <property type="molecule type" value="Genomic_DNA"/>
</dbReference>